<feature type="domain" description="Amidase" evidence="2">
    <location>
        <begin position="26"/>
        <end position="444"/>
    </location>
</feature>
<dbReference type="SUPFAM" id="SSF75304">
    <property type="entry name" value="Amidase signature (AS) enzymes"/>
    <property type="match status" value="1"/>
</dbReference>
<dbReference type="PROSITE" id="PS00571">
    <property type="entry name" value="AMIDASES"/>
    <property type="match status" value="1"/>
</dbReference>
<dbReference type="PANTHER" id="PTHR11895">
    <property type="entry name" value="TRANSAMIDASE"/>
    <property type="match status" value="1"/>
</dbReference>
<dbReference type="EMBL" id="CP021744">
    <property type="protein sequence ID" value="ARZ72197.1"/>
    <property type="molecule type" value="Genomic_DNA"/>
</dbReference>
<keyword evidence="3" id="KW-0808">Transferase</keyword>
<reference evidence="3 4" key="1">
    <citation type="submission" date="2017-06" db="EMBL/GenBank/DDBJ databases">
        <title>Streptomyces albireticuli Genome sequencing and assembly.</title>
        <authorList>
            <person name="Wang Y."/>
            <person name="Du B."/>
            <person name="Ding Y."/>
            <person name="Liu H."/>
            <person name="Hou Q."/>
            <person name="Liu K."/>
            <person name="Yao L."/>
            <person name="Wang C."/>
        </authorList>
    </citation>
    <scope>NUCLEOTIDE SEQUENCE [LARGE SCALE GENOMIC DNA]</scope>
    <source>
        <strain evidence="3 4">MDJK11</strain>
    </source>
</reference>
<evidence type="ECO:0000259" key="2">
    <source>
        <dbReference type="Pfam" id="PF01425"/>
    </source>
</evidence>
<dbReference type="InterPro" id="IPR000120">
    <property type="entry name" value="Amidase"/>
</dbReference>
<gene>
    <name evidence="3" type="primary">gatA</name>
    <name evidence="3" type="ORF">SMD11_6621</name>
</gene>
<dbReference type="AlphaFoldDB" id="A0A1Z2LD09"/>
<dbReference type="InterPro" id="IPR023631">
    <property type="entry name" value="Amidase_dom"/>
</dbReference>
<proteinExistence type="inferred from homology"/>
<dbReference type="Proteomes" id="UP000195755">
    <property type="component" value="Chromosome"/>
</dbReference>
<sequence>MDDALRHLDTAGLRRLYAARQLSPVEFTEATLGLIADLDPLLNAFVTVAADRALADAARAEQRLLALGEAAWEGQPLLGVPLSVKDLTATEGIRTTRGSLALRDAVPGRDAPAVARLRRAGAVVLGKTTTSEGGWSAGTVNRVGPPAANPWNPSLSAGGSSGGAAAAVAAGLGVAATGTDGAGSIRIPAAFCGLVGLKPTHGRVPYVPYCPDRLAHLGPLTRTVADAELLVRVMTGPDARDPDSLLPPHDAPPAPDGPLRIAWIEGLRPPAAGVPADPQRAAVERLAAAGHHVEEIPPPFDDAYPALVTLLAAAEAAGTPEADEAWADPARLPVVRHGRTLTAVQLVRAEAERAELTRELLACLARFDVLAMPTVPVRPFAVDAWHPDAPAYDDPLAWLSWAPAAFPFNMAGLPAVSVPAGSGPGGLPVGLQLAAARHHDALVLRVAREVEAANPRRDAHAHPERTGT</sequence>
<name>A0A1Z2LD09_9ACTN</name>
<organism evidence="3 4">
    <name type="scientific">Streptomyces albireticuli</name>
    <dbReference type="NCBI Taxonomy" id="1940"/>
    <lineage>
        <taxon>Bacteria</taxon>
        <taxon>Bacillati</taxon>
        <taxon>Actinomycetota</taxon>
        <taxon>Actinomycetes</taxon>
        <taxon>Kitasatosporales</taxon>
        <taxon>Streptomycetaceae</taxon>
        <taxon>Streptomyces</taxon>
    </lineage>
</organism>
<dbReference type="Gene3D" id="3.90.1300.10">
    <property type="entry name" value="Amidase signature (AS) domain"/>
    <property type="match status" value="1"/>
</dbReference>
<dbReference type="PANTHER" id="PTHR11895:SF7">
    <property type="entry name" value="GLUTAMYL-TRNA(GLN) AMIDOTRANSFERASE SUBUNIT A, MITOCHONDRIAL"/>
    <property type="match status" value="1"/>
</dbReference>
<evidence type="ECO:0000313" key="4">
    <source>
        <dbReference type="Proteomes" id="UP000195755"/>
    </source>
</evidence>
<protein>
    <submittedName>
        <fullName evidence="3">Aspartyl-tRNA amidotransferase subunit A/glutamyl-tRNA(Gln) amidotransferase subunit a</fullName>
    </submittedName>
</protein>
<dbReference type="OrthoDB" id="182039at2"/>
<evidence type="ECO:0000313" key="3">
    <source>
        <dbReference type="EMBL" id="ARZ72197.1"/>
    </source>
</evidence>
<dbReference type="InterPro" id="IPR020556">
    <property type="entry name" value="Amidase_CS"/>
</dbReference>
<dbReference type="RefSeq" id="WP_087929853.1">
    <property type="nucleotide sequence ID" value="NZ_CP021744.1"/>
</dbReference>
<dbReference type="KEGG" id="salj:SMD11_6621"/>
<dbReference type="GO" id="GO:0016740">
    <property type="term" value="F:transferase activity"/>
    <property type="evidence" value="ECO:0007669"/>
    <property type="project" value="UniProtKB-KW"/>
</dbReference>
<dbReference type="Pfam" id="PF01425">
    <property type="entry name" value="Amidase"/>
    <property type="match status" value="1"/>
</dbReference>
<dbReference type="InterPro" id="IPR036928">
    <property type="entry name" value="AS_sf"/>
</dbReference>
<evidence type="ECO:0000256" key="1">
    <source>
        <dbReference type="ARBA" id="ARBA00009199"/>
    </source>
</evidence>
<accession>A0A1Z2LD09</accession>
<comment type="similarity">
    <text evidence="1">Belongs to the amidase family.</text>
</comment>